<comment type="caution">
    <text evidence="1">The sequence shown here is derived from an EMBL/GenBank/DDBJ whole genome shotgun (WGS) entry which is preliminary data.</text>
</comment>
<accession>A0A179D7W0</accession>
<sequence>MEFERLIGLKIVGLKDYLERILGVKVDVVSKKAVIRKPRFSAFTSYLTLACQENLS</sequence>
<protein>
    <submittedName>
        <fullName evidence="1">DNA polymerase, beta-like region</fullName>
    </submittedName>
</protein>
<name>A0A179D7W0_9BACT</name>
<keyword evidence="2" id="KW-1185">Reference proteome</keyword>
<dbReference type="Proteomes" id="UP000078390">
    <property type="component" value="Unassembled WGS sequence"/>
</dbReference>
<evidence type="ECO:0000313" key="2">
    <source>
        <dbReference type="Proteomes" id="UP000078390"/>
    </source>
</evidence>
<proteinExistence type="predicted"/>
<evidence type="ECO:0000313" key="1">
    <source>
        <dbReference type="EMBL" id="OAQ21532.1"/>
    </source>
</evidence>
<gene>
    <name evidence="1" type="ORF">TDIS_0050</name>
</gene>
<dbReference type="EMBL" id="LWLG01000001">
    <property type="protein sequence ID" value="OAQ21532.1"/>
    <property type="molecule type" value="Genomic_DNA"/>
</dbReference>
<dbReference type="STRING" id="999894.TDIS_0050"/>
<organism evidence="1 2">
    <name type="scientific">Thermosulfurimonas dismutans</name>
    <dbReference type="NCBI Taxonomy" id="999894"/>
    <lineage>
        <taxon>Bacteria</taxon>
        <taxon>Pseudomonadati</taxon>
        <taxon>Thermodesulfobacteriota</taxon>
        <taxon>Thermodesulfobacteria</taxon>
        <taxon>Thermodesulfobacteriales</taxon>
        <taxon>Thermodesulfobacteriaceae</taxon>
        <taxon>Thermosulfurimonas</taxon>
    </lineage>
</organism>
<dbReference type="PATRIC" id="fig|999894.6.peg.50"/>
<dbReference type="AlphaFoldDB" id="A0A179D7W0"/>
<reference evidence="1 2" key="1">
    <citation type="submission" date="2016-04" db="EMBL/GenBank/DDBJ databases">
        <title>Genome analysis of Thermosulfurimonas dismutans, the first thermophilic sulfur-disproportionating bacterium of the phylum Thermodesulfobacteria.</title>
        <authorList>
            <person name="Mardanov A.V."/>
            <person name="Beletsky A.V."/>
            <person name="Kadnikov V.V."/>
            <person name="Slobodkin A.I."/>
            <person name="Ravin N.V."/>
        </authorList>
    </citation>
    <scope>NUCLEOTIDE SEQUENCE [LARGE SCALE GENOMIC DNA]</scope>
    <source>
        <strain evidence="1 2">S95</strain>
    </source>
</reference>